<dbReference type="STRING" id="947166.A0A1D1W3J4"/>
<evidence type="ECO:0000256" key="4">
    <source>
        <dbReference type="ARBA" id="ARBA00022801"/>
    </source>
</evidence>
<dbReference type="EMBL" id="BDGG01000016">
    <property type="protein sequence ID" value="GAV08082.1"/>
    <property type="molecule type" value="Genomic_DNA"/>
</dbReference>
<gene>
    <name evidence="9" type="primary">RvY_17827-1</name>
    <name evidence="9" type="synonym">RvY_17827.1</name>
    <name evidence="9" type="ORF">RvY_17827</name>
</gene>
<dbReference type="InterPro" id="IPR043358">
    <property type="entry name" value="GNL1-like"/>
</dbReference>
<evidence type="ECO:0000256" key="7">
    <source>
        <dbReference type="SAM" id="MobiDB-lite"/>
    </source>
</evidence>
<evidence type="ECO:0000256" key="1">
    <source>
        <dbReference type="ARBA" id="ARBA00004496"/>
    </source>
</evidence>
<dbReference type="CDD" id="cd01857">
    <property type="entry name" value="HSR1_MMR1"/>
    <property type="match status" value="1"/>
</dbReference>
<feature type="region of interest" description="Disordered" evidence="7">
    <location>
        <begin position="531"/>
        <end position="551"/>
    </location>
</feature>
<dbReference type="Pfam" id="PF01926">
    <property type="entry name" value="MMR_HSR1"/>
    <property type="match status" value="1"/>
</dbReference>
<dbReference type="InterPro" id="IPR006073">
    <property type="entry name" value="GTP-bd"/>
</dbReference>
<dbReference type="GO" id="GO:0003924">
    <property type="term" value="F:GTPase activity"/>
    <property type="evidence" value="ECO:0007669"/>
    <property type="project" value="InterPro"/>
</dbReference>
<feature type="domain" description="CP-type G" evidence="8">
    <location>
        <begin position="161"/>
        <end position="399"/>
    </location>
</feature>
<feature type="region of interest" description="Disordered" evidence="7">
    <location>
        <begin position="246"/>
        <end position="306"/>
    </location>
</feature>
<name>A0A1D1W3J4_RAMVA</name>
<dbReference type="Gene3D" id="1.10.1580.10">
    <property type="match status" value="1"/>
</dbReference>
<accession>A0A1D1W3J4</accession>
<dbReference type="AlphaFoldDB" id="A0A1D1W3J4"/>
<dbReference type="Gene3D" id="3.40.50.300">
    <property type="entry name" value="P-loop containing nucleotide triphosphate hydrolases"/>
    <property type="match status" value="1"/>
</dbReference>
<dbReference type="GO" id="GO:0005829">
    <property type="term" value="C:cytosol"/>
    <property type="evidence" value="ECO:0007669"/>
    <property type="project" value="TreeGrafter"/>
</dbReference>
<dbReference type="PANTHER" id="PTHR45709">
    <property type="entry name" value="LARGE SUBUNIT GTPASE 1 HOMOLOG-RELATED"/>
    <property type="match status" value="1"/>
</dbReference>
<evidence type="ECO:0000256" key="5">
    <source>
        <dbReference type="ARBA" id="ARBA00023134"/>
    </source>
</evidence>
<evidence type="ECO:0000256" key="3">
    <source>
        <dbReference type="ARBA" id="ARBA00022741"/>
    </source>
</evidence>
<dbReference type="GO" id="GO:0005525">
    <property type="term" value="F:GTP binding"/>
    <property type="evidence" value="ECO:0007669"/>
    <property type="project" value="UniProtKB-KW"/>
</dbReference>
<dbReference type="InterPro" id="IPR023179">
    <property type="entry name" value="GTP-bd_ortho_bundle_sf"/>
</dbReference>
<evidence type="ECO:0000313" key="10">
    <source>
        <dbReference type="Proteomes" id="UP000186922"/>
    </source>
</evidence>
<proteinExistence type="predicted"/>
<evidence type="ECO:0000259" key="8">
    <source>
        <dbReference type="PROSITE" id="PS51721"/>
    </source>
</evidence>
<dbReference type="InterPro" id="IPR027417">
    <property type="entry name" value="P-loop_NTPase"/>
</dbReference>
<sequence length="616" mass="69246">MPQHGRKQTTLGAAVIKNRFKSNSRAAGQWKSPGEMAKEDNQETNFLKSITAPSDLDEFLANATLAGTEFEAERNNLKLITPNPRAGVLSKSEHSAVLQLQDKHKKLLRIPRRPKWDKSTTPQELDERERKSFLEWRALLSELSNIETLAVTPYEKNLEVWRQMWRVLERSDVVVQIVDARNPLLYWNADLLKYVQEISRNKENLILVNKSDLLAEPQRKIWAEYFCQQGLKAVFFSAIDSMETHSTTESADEVNPQAGHASGAHLEQEGGPQGDDDDWETDEEGSEQEADEKQQGVAAIEEKKEGDTKGFRWSSKIYSRTELVDFLKRMYEGKPTVIKGVTTVGFVGYPNVGKSSTLNALMQHKRVMVSSTPGKTKHFQTMYVDEELMLCDSPGLVMPSFAMSAAEMVVSGILPIDQMRDPLPPVNLICSRISRTDLEKEYGIKLPFIKEYGIDYLITPPPTAEEFLNAYAEMRGFVTARGLPDSSKAARYILKDYVNGRLGYCHAPPGVSQDDFFTSAVANEELIQSTAEDNPSAMPAETAEVPVPSKHVSKSSRVDKEFFAERGAAIHEKRDGLNHVRGPVPATSAGALSHKRHCKHNKKEKLRRIHRDLDVH</sequence>
<keyword evidence="5" id="KW-0342">GTP-binding</keyword>
<comment type="caution">
    <text evidence="9">The sequence shown here is derived from an EMBL/GenBank/DDBJ whole genome shotgun (WGS) entry which is preliminary data.</text>
</comment>
<evidence type="ECO:0000256" key="2">
    <source>
        <dbReference type="ARBA" id="ARBA00022490"/>
    </source>
</evidence>
<dbReference type="OrthoDB" id="61815at2759"/>
<dbReference type="PANTHER" id="PTHR45709:SF2">
    <property type="entry name" value="LARGE SUBUNIT GTPASE 1 HOMOLOG"/>
    <property type="match status" value="1"/>
</dbReference>
<dbReference type="GO" id="GO:0000054">
    <property type="term" value="P:ribosomal subunit export from nucleus"/>
    <property type="evidence" value="ECO:0007669"/>
    <property type="project" value="TreeGrafter"/>
</dbReference>
<reference evidence="9 10" key="1">
    <citation type="journal article" date="2016" name="Nat. Commun.">
        <title>Extremotolerant tardigrade genome and improved radiotolerance of human cultured cells by tardigrade-unique protein.</title>
        <authorList>
            <person name="Hashimoto T."/>
            <person name="Horikawa D.D."/>
            <person name="Saito Y."/>
            <person name="Kuwahara H."/>
            <person name="Kozuka-Hata H."/>
            <person name="Shin-I T."/>
            <person name="Minakuchi Y."/>
            <person name="Ohishi K."/>
            <person name="Motoyama A."/>
            <person name="Aizu T."/>
            <person name="Enomoto A."/>
            <person name="Kondo K."/>
            <person name="Tanaka S."/>
            <person name="Hara Y."/>
            <person name="Koshikawa S."/>
            <person name="Sagara H."/>
            <person name="Miura T."/>
            <person name="Yokobori S."/>
            <person name="Miyagawa K."/>
            <person name="Suzuki Y."/>
            <person name="Kubo T."/>
            <person name="Oyama M."/>
            <person name="Kohara Y."/>
            <person name="Fujiyama A."/>
            <person name="Arakawa K."/>
            <person name="Katayama T."/>
            <person name="Toyoda A."/>
            <person name="Kunieda T."/>
        </authorList>
    </citation>
    <scope>NUCLEOTIDE SEQUENCE [LARGE SCALE GENOMIC DNA]</scope>
    <source>
        <strain evidence="9 10">YOKOZUNA-1</strain>
    </source>
</reference>
<dbReference type="PROSITE" id="PS51721">
    <property type="entry name" value="G_CP"/>
    <property type="match status" value="1"/>
</dbReference>
<evidence type="ECO:0000313" key="9">
    <source>
        <dbReference type="EMBL" id="GAV08082.1"/>
    </source>
</evidence>
<evidence type="ECO:0000256" key="6">
    <source>
        <dbReference type="ARBA" id="ARBA00040145"/>
    </source>
</evidence>
<organism evidence="9 10">
    <name type="scientific">Ramazzottius varieornatus</name>
    <name type="common">Water bear</name>
    <name type="synonym">Tardigrade</name>
    <dbReference type="NCBI Taxonomy" id="947166"/>
    <lineage>
        <taxon>Eukaryota</taxon>
        <taxon>Metazoa</taxon>
        <taxon>Ecdysozoa</taxon>
        <taxon>Tardigrada</taxon>
        <taxon>Eutardigrada</taxon>
        <taxon>Parachela</taxon>
        <taxon>Hypsibioidea</taxon>
        <taxon>Ramazzottiidae</taxon>
        <taxon>Ramazzottius</taxon>
    </lineage>
</organism>
<comment type="subcellular location">
    <subcellularLocation>
        <location evidence="1">Cytoplasm</location>
    </subcellularLocation>
</comment>
<keyword evidence="10" id="KW-1185">Reference proteome</keyword>
<dbReference type="Proteomes" id="UP000186922">
    <property type="component" value="Unassembled WGS sequence"/>
</dbReference>
<keyword evidence="3" id="KW-0547">Nucleotide-binding</keyword>
<keyword evidence="4" id="KW-0378">Hydrolase</keyword>
<feature type="compositionally biased region" description="Acidic residues" evidence="7">
    <location>
        <begin position="274"/>
        <end position="290"/>
    </location>
</feature>
<dbReference type="InterPro" id="IPR030378">
    <property type="entry name" value="G_CP_dom"/>
</dbReference>
<keyword evidence="2" id="KW-0963">Cytoplasm</keyword>
<dbReference type="SUPFAM" id="SSF52540">
    <property type="entry name" value="P-loop containing nucleoside triphosphate hydrolases"/>
    <property type="match status" value="1"/>
</dbReference>
<protein>
    <recommendedName>
        <fullName evidence="6">Large subunit GTPase 1 homolog</fullName>
    </recommendedName>
</protein>